<proteinExistence type="predicted"/>
<name>A0A8T1W0P2_9STRA</name>
<gene>
    <name evidence="2" type="ORF">PHYBOEH_008447</name>
</gene>
<keyword evidence="3" id="KW-1185">Reference proteome</keyword>
<accession>A0A8T1W0P2</accession>
<sequence length="501" mass="56320">MDDDLMEALGCMLPNSHDFTGSTRLSSCQFDVDAVVPVHPKESVSMGEDVQLSLEIQELFPFNEADKVAPKCQQTIDSDHDATSSDRSPEEPAQPMKVTDRRLRPFSTSKRRNRRRPKHELDYLRAKVVELKEELAALGKQEGGSPVKMTGTLMASGGMFENLRVPTTVLVAKDTKMECSSWKEAAELQKTEVDNSIAENRRLRDRLLGQLQVARVLEAAIEQHQKDPTQTLPWKTIVGDMQATNQGEGVPRPRVGSPDDLVFAELNRRVATQYGDVDAVLTTRGLSNILHDLKGGLQFKREASGVSFRHEEARLLPFTMQSMHHTLWNFLRGKSHSSHVNALTNDHLNLIFHETVALSKSRHVQVTKRAAFRRYFEQDRVVFVWNSYVEIDGSVFVRLREKGWSTNSTFEFHHGVTAGANTSSDYVQGCIARMAVQLTPEVSEFRSEREARQHVGEVTNLIVGTYQHSFGLIHEVVEKLLLKGDGKVERSGYGSNLITSQ</sequence>
<feature type="compositionally biased region" description="Basic and acidic residues" evidence="1">
    <location>
        <begin position="77"/>
        <end position="90"/>
    </location>
</feature>
<protein>
    <recommendedName>
        <fullName evidence="4">M96 mating-specific protein family</fullName>
    </recommendedName>
</protein>
<organism evidence="2 3">
    <name type="scientific">Phytophthora boehmeriae</name>
    <dbReference type="NCBI Taxonomy" id="109152"/>
    <lineage>
        <taxon>Eukaryota</taxon>
        <taxon>Sar</taxon>
        <taxon>Stramenopiles</taxon>
        <taxon>Oomycota</taxon>
        <taxon>Peronosporomycetes</taxon>
        <taxon>Peronosporales</taxon>
        <taxon>Peronosporaceae</taxon>
        <taxon>Phytophthora</taxon>
    </lineage>
</organism>
<dbReference type="AlphaFoldDB" id="A0A8T1W0P2"/>
<dbReference type="Proteomes" id="UP000693981">
    <property type="component" value="Unassembled WGS sequence"/>
</dbReference>
<evidence type="ECO:0008006" key="4">
    <source>
        <dbReference type="Google" id="ProtNLM"/>
    </source>
</evidence>
<evidence type="ECO:0000256" key="1">
    <source>
        <dbReference type="SAM" id="MobiDB-lite"/>
    </source>
</evidence>
<evidence type="ECO:0000313" key="3">
    <source>
        <dbReference type="Proteomes" id="UP000693981"/>
    </source>
</evidence>
<comment type="caution">
    <text evidence="2">The sequence shown here is derived from an EMBL/GenBank/DDBJ whole genome shotgun (WGS) entry which is preliminary data.</text>
</comment>
<dbReference type="PANTHER" id="PTHR35796">
    <property type="entry name" value="HYPOTHETICAL CYTOSOLIC PROTEIN"/>
    <property type="match status" value="1"/>
</dbReference>
<dbReference type="PANTHER" id="PTHR35796:SF3">
    <property type="entry name" value="BHLH DOMAIN-CONTAINING PROTEIN"/>
    <property type="match status" value="1"/>
</dbReference>
<dbReference type="EMBL" id="JAGDFL010000496">
    <property type="protein sequence ID" value="KAG7386921.1"/>
    <property type="molecule type" value="Genomic_DNA"/>
</dbReference>
<evidence type="ECO:0000313" key="2">
    <source>
        <dbReference type="EMBL" id="KAG7386921.1"/>
    </source>
</evidence>
<feature type="region of interest" description="Disordered" evidence="1">
    <location>
        <begin position="70"/>
        <end position="119"/>
    </location>
</feature>
<feature type="compositionally biased region" description="Basic residues" evidence="1">
    <location>
        <begin position="109"/>
        <end position="118"/>
    </location>
</feature>
<dbReference type="OrthoDB" id="159479at2759"/>
<reference evidence="2" key="1">
    <citation type="submission" date="2021-02" db="EMBL/GenBank/DDBJ databases">
        <authorList>
            <person name="Palmer J.M."/>
        </authorList>
    </citation>
    <scope>NUCLEOTIDE SEQUENCE</scope>
    <source>
        <strain evidence="2">SCRP23</strain>
    </source>
</reference>